<dbReference type="InterPro" id="IPR025508">
    <property type="entry name" value="DUF4395"/>
</dbReference>
<sequence>MHRFKTTWFRDPTEPDLFINENAVRIRAGLLLFIPLFMVLTLFYVFYTSPWIVDPATVKQTFDLSADYHIIYSGHMERRIIEYTPQTWVLIYAVFDLLAGMTVWTSRFSPTIQLSAFLARNRPSEWKPLGPKRFAWGLGLFLATFCLVFFNPSVFAQGINTVFAHDILPTTVNYIPYQIPVALVWVCLAMIWMEAVMGFCLGCKLHSLLVRLRVLKEPCHACNNLDWDAIARKRAG</sequence>
<dbReference type="RefSeq" id="WP_066099176.1">
    <property type="nucleotide sequence ID" value="NZ_CP016027.1"/>
</dbReference>
<keyword evidence="4" id="KW-1185">Reference proteome</keyword>
<feature type="transmembrane region" description="Helical" evidence="1">
    <location>
        <begin position="86"/>
        <end position="104"/>
    </location>
</feature>
<evidence type="ECO:0000313" key="4">
    <source>
        <dbReference type="Proteomes" id="UP000078596"/>
    </source>
</evidence>
<dbReference type="Proteomes" id="UP000078596">
    <property type="component" value="Chromosome"/>
</dbReference>
<protein>
    <recommendedName>
        <fullName evidence="2">DUF4395 domain-containing protein</fullName>
    </recommendedName>
</protein>
<organism evidence="3 4">
    <name type="scientific">Halothiobacillus diazotrophicus</name>
    <dbReference type="NCBI Taxonomy" id="1860122"/>
    <lineage>
        <taxon>Bacteria</taxon>
        <taxon>Pseudomonadati</taxon>
        <taxon>Pseudomonadota</taxon>
        <taxon>Gammaproteobacteria</taxon>
        <taxon>Chromatiales</taxon>
        <taxon>Halothiobacillaceae</taxon>
        <taxon>Halothiobacillus</taxon>
    </lineage>
</organism>
<dbReference type="AlphaFoldDB" id="A0A191ZG05"/>
<keyword evidence="1" id="KW-0812">Transmembrane</keyword>
<gene>
    <name evidence="3" type="ORF">A9404_04980</name>
</gene>
<feature type="transmembrane region" description="Helical" evidence="1">
    <location>
        <begin position="28"/>
        <end position="47"/>
    </location>
</feature>
<dbReference type="KEGG" id="haz:A9404_04980"/>
<accession>A0A191ZG05</accession>
<evidence type="ECO:0000259" key="2">
    <source>
        <dbReference type="Pfam" id="PF14340"/>
    </source>
</evidence>
<reference evidence="3 4" key="1">
    <citation type="submission" date="2016-06" db="EMBL/GenBank/DDBJ databases">
        <title>Insight into the functional genes involving in sulfur oxidation in Pearl River water.</title>
        <authorList>
            <person name="Luo J."/>
            <person name="Tan X."/>
            <person name="Lin W."/>
        </authorList>
    </citation>
    <scope>NUCLEOTIDE SEQUENCE [LARGE SCALE GENOMIC DNA]</scope>
    <source>
        <strain evidence="3 4">LS2</strain>
    </source>
</reference>
<evidence type="ECO:0000256" key="1">
    <source>
        <dbReference type="SAM" id="Phobius"/>
    </source>
</evidence>
<dbReference type="Pfam" id="PF14340">
    <property type="entry name" value="DUF4395"/>
    <property type="match status" value="2"/>
</dbReference>
<dbReference type="EMBL" id="CP016027">
    <property type="protein sequence ID" value="ANJ66814.1"/>
    <property type="molecule type" value="Genomic_DNA"/>
</dbReference>
<keyword evidence="1" id="KW-0472">Membrane</keyword>
<feature type="transmembrane region" description="Helical" evidence="1">
    <location>
        <begin position="179"/>
        <end position="203"/>
    </location>
</feature>
<feature type="domain" description="DUF4395" evidence="2">
    <location>
        <begin position="19"/>
        <end position="150"/>
    </location>
</feature>
<keyword evidence="1" id="KW-1133">Transmembrane helix</keyword>
<evidence type="ECO:0000313" key="3">
    <source>
        <dbReference type="EMBL" id="ANJ66814.1"/>
    </source>
</evidence>
<name>A0A191ZG05_9GAMM</name>
<proteinExistence type="predicted"/>
<feature type="transmembrane region" description="Helical" evidence="1">
    <location>
        <begin position="134"/>
        <end position="159"/>
    </location>
</feature>
<dbReference type="OrthoDB" id="9783675at2"/>
<feature type="domain" description="DUF4395" evidence="2">
    <location>
        <begin position="152"/>
        <end position="211"/>
    </location>
</feature>